<dbReference type="Pfam" id="PF23562">
    <property type="entry name" value="AMP-binding_C_3"/>
    <property type="match status" value="1"/>
</dbReference>
<comment type="caution">
    <text evidence="7">The sequence shown here is derived from an EMBL/GenBank/DDBJ whole genome shotgun (WGS) entry which is preliminary data.</text>
</comment>
<dbReference type="SUPFAM" id="SSF56801">
    <property type="entry name" value="Acetyl-CoA synthetase-like"/>
    <property type="match status" value="1"/>
</dbReference>
<dbReference type="InterPro" id="IPR036291">
    <property type="entry name" value="NAD(P)-bd_dom_sf"/>
</dbReference>
<dbReference type="eggNOG" id="KOG1178">
    <property type="taxonomic scope" value="Eukaryota"/>
</dbReference>
<evidence type="ECO:0000259" key="6">
    <source>
        <dbReference type="Pfam" id="PF07993"/>
    </source>
</evidence>
<keyword evidence="2" id="KW-0597">Phosphoprotein</keyword>
<dbReference type="PANTHER" id="PTHR43439">
    <property type="entry name" value="PHENYLACETATE-COENZYME A LIGASE"/>
    <property type="match status" value="1"/>
</dbReference>
<dbReference type="OrthoDB" id="429813at2759"/>
<dbReference type="InterPro" id="IPR051414">
    <property type="entry name" value="Adenylate-forming_Reductase"/>
</dbReference>
<dbReference type="InterPro" id="IPR042099">
    <property type="entry name" value="ANL_N_sf"/>
</dbReference>
<gene>
    <name evidence="7" type="ORF">CFIO01_06029</name>
</gene>
<dbReference type="InterPro" id="IPR036736">
    <property type="entry name" value="ACP-like_sf"/>
</dbReference>
<evidence type="ECO:0000259" key="4">
    <source>
        <dbReference type="Pfam" id="PF00501"/>
    </source>
</evidence>
<evidence type="ECO:0008006" key="9">
    <source>
        <dbReference type="Google" id="ProtNLM"/>
    </source>
</evidence>
<reference evidence="7 8" key="1">
    <citation type="submission" date="2014-02" db="EMBL/GenBank/DDBJ databases">
        <title>The genome sequence of Colletotrichum fioriniae PJ7.</title>
        <authorList>
            <person name="Baroncelli R."/>
            <person name="Thon M.R."/>
        </authorList>
    </citation>
    <scope>NUCLEOTIDE SEQUENCE [LARGE SCALE GENOMIC DNA]</scope>
    <source>
        <strain evidence="7 8">PJ7</strain>
    </source>
</reference>
<name>A0A010RNB7_9PEZI</name>
<dbReference type="InterPro" id="IPR000873">
    <property type="entry name" value="AMP-dep_synth/lig_dom"/>
</dbReference>
<dbReference type="PROSITE" id="PS00455">
    <property type="entry name" value="AMP_BINDING"/>
    <property type="match status" value="1"/>
</dbReference>
<dbReference type="SUPFAM" id="SSF47336">
    <property type="entry name" value="ACP-like"/>
    <property type="match status" value="1"/>
</dbReference>
<dbReference type="InterPro" id="IPR013120">
    <property type="entry name" value="FAR_NAD-bd"/>
</dbReference>
<dbReference type="InterPro" id="IPR020845">
    <property type="entry name" value="AMP-binding_CS"/>
</dbReference>
<feature type="domain" description="Thioester reductase (TE)" evidence="6">
    <location>
        <begin position="668"/>
        <end position="909"/>
    </location>
</feature>
<dbReference type="KEGG" id="cfj:CFIO01_06029"/>
<dbReference type="STRING" id="1445577.A0A010RNB7"/>
<evidence type="ECO:0000256" key="3">
    <source>
        <dbReference type="ARBA" id="ARBA00022857"/>
    </source>
</evidence>
<protein>
    <recommendedName>
        <fullName evidence="9">Male sterility protein</fullName>
    </recommendedName>
</protein>
<feature type="domain" description="Carrier" evidence="5">
    <location>
        <begin position="554"/>
        <end position="622"/>
    </location>
</feature>
<dbReference type="HOGENOM" id="CLU_002220_2_1_1"/>
<dbReference type="PANTHER" id="PTHR43439:SF2">
    <property type="entry name" value="ENZYME, PUTATIVE (JCVI)-RELATED"/>
    <property type="match status" value="1"/>
</dbReference>
<dbReference type="Pfam" id="PF07993">
    <property type="entry name" value="NAD_binding_4"/>
    <property type="match status" value="1"/>
</dbReference>
<dbReference type="SUPFAM" id="SSF51735">
    <property type="entry name" value="NAD(P)-binding Rossmann-fold domains"/>
    <property type="match status" value="1"/>
</dbReference>
<accession>A0A010RNB7</accession>
<keyword evidence="3" id="KW-0521">NADP</keyword>
<evidence type="ECO:0000313" key="7">
    <source>
        <dbReference type="EMBL" id="EXF79439.1"/>
    </source>
</evidence>
<organism evidence="7 8">
    <name type="scientific">Colletotrichum fioriniae PJ7</name>
    <dbReference type="NCBI Taxonomy" id="1445577"/>
    <lineage>
        <taxon>Eukaryota</taxon>
        <taxon>Fungi</taxon>
        <taxon>Dikarya</taxon>
        <taxon>Ascomycota</taxon>
        <taxon>Pezizomycotina</taxon>
        <taxon>Sordariomycetes</taxon>
        <taxon>Hypocreomycetidae</taxon>
        <taxon>Glomerellales</taxon>
        <taxon>Glomerellaceae</taxon>
        <taxon>Colletotrichum</taxon>
        <taxon>Colletotrichum acutatum species complex</taxon>
    </lineage>
</organism>
<evidence type="ECO:0000256" key="1">
    <source>
        <dbReference type="ARBA" id="ARBA00022450"/>
    </source>
</evidence>
<proteinExistence type="predicted"/>
<dbReference type="Gene3D" id="3.40.50.12780">
    <property type="entry name" value="N-terminal domain of ligase-like"/>
    <property type="match status" value="1"/>
</dbReference>
<evidence type="ECO:0000256" key="2">
    <source>
        <dbReference type="ARBA" id="ARBA00022553"/>
    </source>
</evidence>
<dbReference type="EMBL" id="JARH01000553">
    <property type="protein sequence ID" value="EXF79439.1"/>
    <property type="molecule type" value="Genomic_DNA"/>
</dbReference>
<evidence type="ECO:0000259" key="5">
    <source>
        <dbReference type="Pfam" id="PF00550"/>
    </source>
</evidence>
<evidence type="ECO:0000313" key="8">
    <source>
        <dbReference type="Proteomes" id="UP000020467"/>
    </source>
</evidence>
<keyword evidence="1" id="KW-0596">Phosphopantetheine</keyword>
<dbReference type="Proteomes" id="UP000020467">
    <property type="component" value="Unassembled WGS sequence"/>
</dbReference>
<dbReference type="Gene3D" id="3.40.50.720">
    <property type="entry name" value="NAD(P)-binding Rossmann-like Domain"/>
    <property type="match status" value="1"/>
</dbReference>
<sequence>MATQTLETAVRQLKVSAQDRPFFTIDELIKKRALELGDAPLLGYPNEGLLDFEEHSARAVDRYVDAAVQRLQQLGLPSVDSNSEKAPVIGILAHSGLHVVITIMALSRLGYAVFLVSTRLQSPGIARLCELAGCSAMLTTSTFHPVLAEVQHQQKLDILPLLCHSDYYGKDAPVFSRTYDPERESNKIAAIIHSSGSTGLPKPIYLTHKSCIGAFSVHMNMRAFIVSPLFHSHGFYETFRSIYSKKPIYYGNYNLPLTRQNLIQMINYVKPEIFHVVPYVVKLLAETDEGIRALASVKLVLFGGSSCPDDLGDRLVNNGVYLVGNYGSTEVGRLMNSVRPPGDKAWNYLRPLPSAKPYVLMDEVSTGIYECVCLDGIPSKSTSNSDSPPNSFRTRDLFVKHPTQPDWWKYVSRLDDRFTLINGEKVLPIPIEGRIRQEEIVKEAIVFGEQRSYPGALIIKADNAAHLSDEDYVEAIWPAVEAANAKAESFSRIPRELLIVLPSDTQYPRTDKGTFIRAPFYQQFEKEIQSAYDRYENEDEGGSLSLEGQELEIWLLQQLKTQLGIDLPSADTDFFASGVDSLHCIQMWSLIKRQVDLGGRQSQLGQNVLYESGNIRELTRYLVALRNGQTEAVRDELQSMQGLVAKYSSFSPHIAGAATKPDKHLVFLTGVTGGLGAHLLAQLAALPTVSSVWAAVRAPDDATAASRIANSLTSRGITLNPLQQSKVVPLSCDLSLTDFGLGAARLAVLKSKLTVVIHSAWAVNFNIPVQSFEGQHIKAVHSLIQLCQSVETPNPARFFFCSSVSASGGSPRPGNVPEGPVPTPAWAQGTGYARSKWVSEHITRNANLNAGASTRVLRIGQLVGDSRVGEWNTTEGIPLMIQTAITLGALPNLDEEMTWLPVDHAATAILELVNANAAPQPSERDTDPDLVYHVLNPTRFHWTRDMLPSLSKAGLQFERLPTNQWMDQLRQSERDPKKNPPIKLLDWFESKYGRTASANKGVLAYLTKETEKDSPTLRGLSDVTDVKFITTLVERLKARWSGDDGA</sequence>
<keyword evidence="8" id="KW-1185">Reference proteome</keyword>
<dbReference type="Gene3D" id="1.10.1200.10">
    <property type="entry name" value="ACP-like"/>
    <property type="match status" value="1"/>
</dbReference>
<dbReference type="Pfam" id="PF00550">
    <property type="entry name" value="PP-binding"/>
    <property type="match status" value="1"/>
</dbReference>
<dbReference type="AlphaFoldDB" id="A0A010RNB7"/>
<dbReference type="Pfam" id="PF00501">
    <property type="entry name" value="AMP-binding"/>
    <property type="match status" value="1"/>
</dbReference>
<dbReference type="InterPro" id="IPR009081">
    <property type="entry name" value="PP-bd_ACP"/>
</dbReference>
<feature type="domain" description="AMP-dependent synthetase/ligase" evidence="4">
    <location>
        <begin position="56"/>
        <end position="362"/>
    </location>
</feature>